<protein>
    <recommendedName>
        <fullName evidence="5">Transmembrane protein</fullName>
    </recommendedName>
</protein>
<keyword evidence="2" id="KW-1133">Transmembrane helix</keyword>
<sequence length="219" mass="25456">MASSLDPKPLHPLHQIAESPTHKLLLKQWLKEEELISARIALKETRIDATRKEITQLYCFFFIFHSSILLLLFGAAASREPRAMCHRSWIPSLCSLICSLAIIWAIRYKTDVESHMEKLLEREKEDVRLLMKCVQELKKKGTDFDLLKEVDALRRAKSLRVETNAVKRWLFLDFVFGWRRMSEGLHSWRWNRGAESLRSGADVSPSVHSSQKITPKTDQ</sequence>
<name>A0AAV7DSB0_ARIFI</name>
<comment type="caution">
    <text evidence="3">The sequence shown here is derived from an EMBL/GenBank/DDBJ whole genome shotgun (WGS) entry which is preliminary data.</text>
</comment>
<feature type="transmembrane region" description="Helical" evidence="2">
    <location>
        <begin position="89"/>
        <end position="106"/>
    </location>
</feature>
<evidence type="ECO:0000313" key="4">
    <source>
        <dbReference type="Proteomes" id="UP000825729"/>
    </source>
</evidence>
<evidence type="ECO:0008006" key="5">
    <source>
        <dbReference type="Google" id="ProtNLM"/>
    </source>
</evidence>
<dbReference type="PANTHER" id="PTHR33287:SF11">
    <property type="entry name" value="OS03G0778400 PROTEIN"/>
    <property type="match status" value="1"/>
</dbReference>
<gene>
    <name evidence="3" type="ORF">H6P81_019612</name>
</gene>
<dbReference type="EMBL" id="JAINDJ010000008">
    <property type="protein sequence ID" value="KAG9439447.1"/>
    <property type="molecule type" value="Genomic_DNA"/>
</dbReference>
<keyword evidence="4" id="KW-1185">Reference proteome</keyword>
<keyword evidence="2" id="KW-0472">Membrane</keyword>
<feature type="region of interest" description="Disordered" evidence="1">
    <location>
        <begin position="198"/>
        <end position="219"/>
    </location>
</feature>
<dbReference type="Proteomes" id="UP000825729">
    <property type="component" value="Unassembled WGS sequence"/>
</dbReference>
<evidence type="ECO:0000313" key="3">
    <source>
        <dbReference type="EMBL" id="KAG9439447.1"/>
    </source>
</evidence>
<reference evidence="3 4" key="1">
    <citation type="submission" date="2021-07" db="EMBL/GenBank/DDBJ databases">
        <title>The Aristolochia fimbriata genome: insights into angiosperm evolution, floral development and chemical biosynthesis.</title>
        <authorList>
            <person name="Jiao Y."/>
        </authorList>
    </citation>
    <scope>NUCLEOTIDE SEQUENCE [LARGE SCALE GENOMIC DNA]</scope>
    <source>
        <strain evidence="3">IBCAS-2021</strain>
        <tissue evidence="3">Leaf</tissue>
    </source>
</reference>
<dbReference type="PANTHER" id="PTHR33287">
    <property type="entry name" value="OS03G0453550 PROTEIN"/>
    <property type="match status" value="1"/>
</dbReference>
<feature type="compositionally biased region" description="Polar residues" evidence="1">
    <location>
        <begin position="206"/>
        <end position="219"/>
    </location>
</feature>
<evidence type="ECO:0000256" key="2">
    <source>
        <dbReference type="SAM" id="Phobius"/>
    </source>
</evidence>
<accession>A0AAV7DSB0</accession>
<dbReference type="AlphaFoldDB" id="A0AAV7DSB0"/>
<organism evidence="3 4">
    <name type="scientific">Aristolochia fimbriata</name>
    <name type="common">White veined hardy Dutchman's pipe vine</name>
    <dbReference type="NCBI Taxonomy" id="158543"/>
    <lineage>
        <taxon>Eukaryota</taxon>
        <taxon>Viridiplantae</taxon>
        <taxon>Streptophyta</taxon>
        <taxon>Embryophyta</taxon>
        <taxon>Tracheophyta</taxon>
        <taxon>Spermatophyta</taxon>
        <taxon>Magnoliopsida</taxon>
        <taxon>Magnoliidae</taxon>
        <taxon>Piperales</taxon>
        <taxon>Aristolochiaceae</taxon>
        <taxon>Aristolochia</taxon>
    </lineage>
</organism>
<proteinExistence type="predicted"/>
<evidence type="ECO:0000256" key="1">
    <source>
        <dbReference type="SAM" id="MobiDB-lite"/>
    </source>
</evidence>
<feature type="transmembrane region" description="Helical" evidence="2">
    <location>
        <begin position="57"/>
        <end position="77"/>
    </location>
</feature>
<keyword evidence="2" id="KW-0812">Transmembrane</keyword>